<dbReference type="InterPro" id="IPR011009">
    <property type="entry name" value="Kinase-like_dom_sf"/>
</dbReference>
<proteinExistence type="predicted"/>
<organism evidence="2 3">
    <name type="scientific">Parthenolecanium corni</name>
    <dbReference type="NCBI Taxonomy" id="536013"/>
    <lineage>
        <taxon>Eukaryota</taxon>
        <taxon>Metazoa</taxon>
        <taxon>Ecdysozoa</taxon>
        <taxon>Arthropoda</taxon>
        <taxon>Hexapoda</taxon>
        <taxon>Insecta</taxon>
        <taxon>Pterygota</taxon>
        <taxon>Neoptera</taxon>
        <taxon>Paraneoptera</taxon>
        <taxon>Hemiptera</taxon>
        <taxon>Sternorrhyncha</taxon>
        <taxon>Coccoidea</taxon>
        <taxon>Coccidae</taxon>
        <taxon>Parthenolecanium</taxon>
    </lineage>
</organism>
<dbReference type="Gene3D" id="3.90.1200.10">
    <property type="match status" value="1"/>
</dbReference>
<name>A0AAN9TBZ0_9HEMI</name>
<dbReference type="PANTHER" id="PTHR11012:SF8">
    <property type="entry name" value="JUVENILE HORMONE-INDUCIBLE PROTEIN 26"/>
    <property type="match status" value="1"/>
</dbReference>
<dbReference type="PANTHER" id="PTHR11012">
    <property type="entry name" value="PROTEIN KINASE-LIKE DOMAIN-CONTAINING"/>
    <property type="match status" value="1"/>
</dbReference>
<dbReference type="AlphaFoldDB" id="A0AAN9TBZ0"/>
<feature type="domain" description="CHK kinase-like" evidence="1">
    <location>
        <begin position="128"/>
        <end position="322"/>
    </location>
</feature>
<accession>A0AAN9TBZ0</accession>
<dbReference type="Proteomes" id="UP001367676">
    <property type="component" value="Unassembled WGS sequence"/>
</dbReference>
<evidence type="ECO:0000259" key="1">
    <source>
        <dbReference type="SMART" id="SM00587"/>
    </source>
</evidence>
<dbReference type="SUPFAM" id="SSF56112">
    <property type="entry name" value="Protein kinase-like (PK-like)"/>
    <property type="match status" value="1"/>
</dbReference>
<protein>
    <recommendedName>
        <fullName evidence="1">CHK kinase-like domain-containing protein</fullName>
    </recommendedName>
</protein>
<comment type="caution">
    <text evidence="2">The sequence shown here is derived from an EMBL/GenBank/DDBJ whole genome shotgun (WGS) entry which is preliminary data.</text>
</comment>
<dbReference type="EMBL" id="JBBCAQ010000034">
    <property type="protein sequence ID" value="KAK7579995.1"/>
    <property type="molecule type" value="Genomic_DNA"/>
</dbReference>
<sequence length="415" mass="48384">MNSFMETSLRSFCSTHDIFGDSKAVFVHFERKPESKEKQYGFNSGIIFGHIVYRTQQNEVKSSAPLMLKNMKPRPFCQDYILVQYFNEIYFYTRALPLFQQLGDLQKQLPKFYDSYIHSSLSTTDVILIYEDLRAKGFRDHERFSFLDLEHLTLMVRALGQFHSYSYCAKSQNPLEFSALEKWFNYAEAELIRTRLNYFQLFAQIGLNRLRADPRYSSHIAKVEKILENADALVLQVNTMEREEPMSVLCHGDFLRGNVMFRYENNQPVDVKLIDMATCRIASPVIDLSLVLYLNADQQTRSQHWDHLIDAYYEGLHQVFGGIGVPSKESILKEFTTKALYGYLIASHFLPSLIEMDRGNITFSLDYLPAEYVDCPQNEIPDTVFADMIKRWCNDDVKVEALADVLRDMIDRHFI</sequence>
<gene>
    <name evidence="2" type="ORF">V9T40_000624</name>
</gene>
<dbReference type="InterPro" id="IPR015897">
    <property type="entry name" value="CHK_kinase-like"/>
</dbReference>
<dbReference type="SMART" id="SM00587">
    <property type="entry name" value="CHK"/>
    <property type="match status" value="1"/>
</dbReference>
<dbReference type="Pfam" id="PF02958">
    <property type="entry name" value="EcKL"/>
    <property type="match status" value="1"/>
</dbReference>
<dbReference type="InterPro" id="IPR004119">
    <property type="entry name" value="EcKL"/>
</dbReference>
<reference evidence="2 3" key="1">
    <citation type="submission" date="2024-03" db="EMBL/GenBank/DDBJ databases">
        <title>Adaptation during the transition from Ophiocordyceps entomopathogen to insect associate is accompanied by gene loss and intensified selection.</title>
        <authorList>
            <person name="Ward C.M."/>
            <person name="Onetto C.A."/>
            <person name="Borneman A.R."/>
        </authorList>
    </citation>
    <scope>NUCLEOTIDE SEQUENCE [LARGE SCALE GENOMIC DNA]</scope>
    <source>
        <strain evidence="2">AWRI1</strain>
        <tissue evidence="2">Single Adult Female</tissue>
    </source>
</reference>
<evidence type="ECO:0000313" key="2">
    <source>
        <dbReference type="EMBL" id="KAK7579995.1"/>
    </source>
</evidence>
<evidence type="ECO:0000313" key="3">
    <source>
        <dbReference type="Proteomes" id="UP001367676"/>
    </source>
</evidence>
<keyword evidence="3" id="KW-1185">Reference proteome</keyword>